<evidence type="ECO:0000256" key="4">
    <source>
        <dbReference type="ARBA" id="ARBA00022801"/>
    </source>
</evidence>
<accession>A0AAV2PT92</accession>
<keyword evidence="5" id="KW-0862">Zinc</keyword>
<comment type="subcellular location">
    <subcellularLocation>
        <location evidence="1">Nucleus</location>
    </subcellularLocation>
</comment>
<evidence type="ECO:0000256" key="1">
    <source>
        <dbReference type="ARBA" id="ARBA00004123"/>
    </source>
</evidence>
<evidence type="ECO:0000313" key="9">
    <source>
        <dbReference type="Proteomes" id="UP001497623"/>
    </source>
</evidence>
<dbReference type="CDD" id="cd17298">
    <property type="entry name" value="DUF1907"/>
    <property type="match status" value="1"/>
</dbReference>
<comment type="subunit">
    <text evidence="2">Monomer.</text>
</comment>
<sequence>MSLPVQNKALHVPELKEIATILQAALKTNFAEAEVTVVDCPDLTQPPFGLSAAGICGSPRLADVGGVPYLMPLVNREKLYDIHELARLVEVPEAFIVGAGAGPHPHVGVNSEMMANIKTGAKAVNGTRIAKINEAGNYHLEKLPSNESRCALMLNMFASEGKSGKVLRVHARKRTGDQNLVSLMRQALEKHYGADKAVGLGGTFRLVSGKAKCHVMPDFSPTPLTCDDQINEWLRFYDFEAPMVFLSTLCSVDPGMDLRIEHTHGYGKDTGGHYHYDTTPDSVEYEGYFNVAEFMYRIDRPTTTHQIGRN</sequence>
<evidence type="ECO:0000256" key="2">
    <source>
        <dbReference type="ARBA" id="ARBA00011245"/>
    </source>
</evidence>
<proteinExistence type="predicted"/>
<keyword evidence="9" id="KW-1185">Reference proteome</keyword>
<protein>
    <recommendedName>
        <fullName evidence="7">DUF1907 domain-containing protein</fullName>
    </recommendedName>
</protein>
<gene>
    <name evidence="8" type="ORF">MNOR_LOCUS4332</name>
</gene>
<dbReference type="InterPro" id="IPR015021">
    <property type="entry name" value="C11orf54_DUF1907"/>
</dbReference>
<evidence type="ECO:0000256" key="5">
    <source>
        <dbReference type="ARBA" id="ARBA00022833"/>
    </source>
</evidence>
<dbReference type="SMART" id="SM01168">
    <property type="entry name" value="DUF1907"/>
    <property type="match status" value="1"/>
</dbReference>
<evidence type="ECO:0000256" key="3">
    <source>
        <dbReference type="ARBA" id="ARBA00022723"/>
    </source>
</evidence>
<dbReference type="GO" id="GO:0008270">
    <property type="term" value="F:zinc ion binding"/>
    <property type="evidence" value="ECO:0007669"/>
    <property type="project" value="TreeGrafter"/>
</dbReference>
<reference evidence="8 9" key="1">
    <citation type="submission" date="2024-05" db="EMBL/GenBank/DDBJ databases">
        <authorList>
            <person name="Wallberg A."/>
        </authorList>
    </citation>
    <scope>NUCLEOTIDE SEQUENCE [LARGE SCALE GENOMIC DNA]</scope>
</reference>
<dbReference type="Proteomes" id="UP001497623">
    <property type="component" value="Unassembled WGS sequence"/>
</dbReference>
<dbReference type="GO" id="GO:0005634">
    <property type="term" value="C:nucleus"/>
    <property type="evidence" value="ECO:0007669"/>
    <property type="project" value="UniProtKB-SubCell"/>
</dbReference>
<comment type="caution">
    <text evidence="8">The sequence shown here is derived from an EMBL/GenBank/DDBJ whole genome shotgun (WGS) entry which is preliminary data.</text>
</comment>
<feature type="domain" description="DUF1907" evidence="7">
    <location>
        <begin position="21"/>
        <end position="298"/>
    </location>
</feature>
<keyword evidence="3" id="KW-0479">Metal-binding</keyword>
<dbReference type="Pfam" id="PF08925">
    <property type="entry name" value="DUF1907"/>
    <property type="match status" value="1"/>
</dbReference>
<keyword evidence="6" id="KW-0539">Nucleus</keyword>
<dbReference type="AlphaFoldDB" id="A0AAV2PT92"/>
<dbReference type="PANTHER" id="PTHR13204:SF1">
    <property type="entry name" value="ESTER HYDROLASE C11ORF54"/>
    <property type="match status" value="1"/>
</dbReference>
<dbReference type="GO" id="GO:0016788">
    <property type="term" value="F:hydrolase activity, acting on ester bonds"/>
    <property type="evidence" value="ECO:0007669"/>
    <property type="project" value="TreeGrafter"/>
</dbReference>
<dbReference type="SUPFAM" id="SSF117856">
    <property type="entry name" value="AF0104/ALDC/Ptd012-like"/>
    <property type="match status" value="1"/>
</dbReference>
<evidence type="ECO:0000256" key="6">
    <source>
        <dbReference type="ARBA" id="ARBA00023242"/>
    </source>
</evidence>
<evidence type="ECO:0000259" key="7">
    <source>
        <dbReference type="SMART" id="SM01168"/>
    </source>
</evidence>
<keyword evidence="4" id="KW-0378">Hydrolase</keyword>
<dbReference type="EMBL" id="CAXKWB010001580">
    <property type="protein sequence ID" value="CAL4064874.1"/>
    <property type="molecule type" value="Genomic_DNA"/>
</dbReference>
<evidence type="ECO:0000313" key="8">
    <source>
        <dbReference type="EMBL" id="CAL4064874.1"/>
    </source>
</evidence>
<name>A0AAV2PT92_MEGNR</name>
<organism evidence="8 9">
    <name type="scientific">Meganyctiphanes norvegica</name>
    <name type="common">Northern krill</name>
    <name type="synonym">Thysanopoda norvegica</name>
    <dbReference type="NCBI Taxonomy" id="48144"/>
    <lineage>
        <taxon>Eukaryota</taxon>
        <taxon>Metazoa</taxon>
        <taxon>Ecdysozoa</taxon>
        <taxon>Arthropoda</taxon>
        <taxon>Crustacea</taxon>
        <taxon>Multicrustacea</taxon>
        <taxon>Malacostraca</taxon>
        <taxon>Eumalacostraca</taxon>
        <taxon>Eucarida</taxon>
        <taxon>Euphausiacea</taxon>
        <taxon>Euphausiidae</taxon>
        <taxon>Meganyctiphanes</taxon>
    </lineage>
</organism>
<dbReference type="PANTHER" id="PTHR13204">
    <property type="entry name" value="PTD012 PROTEIN"/>
    <property type="match status" value="1"/>
</dbReference>